<protein>
    <submittedName>
        <fullName evidence="1">Uncharacterized protein</fullName>
    </submittedName>
</protein>
<evidence type="ECO:0000313" key="1">
    <source>
        <dbReference type="EMBL" id="KAJ8354287.1"/>
    </source>
</evidence>
<organism evidence="1 2">
    <name type="scientific">Synaphobranchus kaupii</name>
    <name type="common">Kaup's arrowtooth eel</name>
    <dbReference type="NCBI Taxonomy" id="118154"/>
    <lineage>
        <taxon>Eukaryota</taxon>
        <taxon>Metazoa</taxon>
        <taxon>Chordata</taxon>
        <taxon>Craniata</taxon>
        <taxon>Vertebrata</taxon>
        <taxon>Euteleostomi</taxon>
        <taxon>Actinopterygii</taxon>
        <taxon>Neopterygii</taxon>
        <taxon>Teleostei</taxon>
        <taxon>Anguilliformes</taxon>
        <taxon>Synaphobranchidae</taxon>
        <taxon>Synaphobranchus</taxon>
    </lineage>
</organism>
<reference evidence="1" key="1">
    <citation type="journal article" date="2023" name="Science">
        <title>Genome structures resolve the early diversification of teleost fishes.</title>
        <authorList>
            <person name="Parey E."/>
            <person name="Louis A."/>
            <person name="Montfort J."/>
            <person name="Bouchez O."/>
            <person name="Roques C."/>
            <person name="Iampietro C."/>
            <person name="Lluch J."/>
            <person name="Castinel A."/>
            <person name="Donnadieu C."/>
            <person name="Desvignes T."/>
            <person name="Floi Bucao C."/>
            <person name="Jouanno E."/>
            <person name="Wen M."/>
            <person name="Mejri S."/>
            <person name="Dirks R."/>
            <person name="Jansen H."/>
            <person name="Henkel C."/>
            <person name="Chen W.J."/>
            <person name="Zahm M."/>
            <person name="Cabau C."/>
            <person name="Klopp C."/>
            <person name="Thompson A.W."/>
            <person name="Robinson-Rechavi M."/>
            <person name="Braasch I."/>
            <person name="Lecointre G."/>
            <person name="Bobe J."/>
            <person name="Postlethwait J.H."/>
            <person name="Berthelot C."/>
            <person name="Roest Crollius H."/>
            <person name="Guiguen Y."/>
        </authorList>
    </citation>
    <scope>NUCLEOTIDE SEQUENCE</scope>
    <source>
        <strain evidence="1">WJC10195</strain>
    </source>
</reference>
<accession>A0A9Q1IUR8</accession>
<name>A0A9Q1IUR8_SYNKA</name>
<evidence type="ECO:0000313" key="2">
    <source>
        <dbReference type="Proteomes" id="UP001152622"/>
    </source>
</evidence>
<proteinExistence type="predicted"/>
<dbReference type="AlphaFoldDB" id="A0A9Q1IUR8"/>
<gene>
    <name evidence="1" type="ORF">SKAU_G00218540</name>
</gene>
<sequence length="266" mass="29821">MGHPSAPLPYHSTRAAACGFSMPVERLPCSDNSRSDSEELASRVHQRVILIVKHLSGWKAQSHTLPQSTCHESYPSFCPTPPLCQPSHRVCPRSRARQFNKGRPAWAHPGPWENITSPHTAALQDIYCRSRQQGQPGSLWLTDSNINEQWDSWALAGESPAKVKPLMPFLGVRANGRRLAVRSPSSVTGRLPKAHFACDQERTDNPPLPFSRRIRKEEKREERKEKFFPRCAPGGRNRAERGPLGVAVHLQHACVKAHCTGWKNNN</sequence>
<keyword evidence="2" id="KW-1185">Reference proteome</keyword>
<dbReference type="EMBL" id="JAINUF010000007">
    <property type="protein sequence ID" value="KAJ8354287.1"/>
    <property type="molecule type" value="Genomic_DNA"/>
</dbReference>
<comment type="caution">
    <text evidence="1">The sequence shown here is derived from an EMBL/GenBank/DDBJ whole genome shotgun (WGS) entry which is preliminary data.</text>
</comment>
<dbReference type="Proteomes" id="UP001152622">
    <property type="component" value="Chromosome 7"/>
</dbReference>